<dbReference type="Proteomes" id="UP001500016">
    <property type="component" value="Unassembled WGS sequence"/>
</dbReference>
<dbReference type="RefSeq" id="WP_344534277.1">
    <property type="nucleotide sequence ID" value="NZ_BAAAPE010000022.1"/>
</dbReference>
<reference evidence="2 3" key="1">
    <citation type="journal article" date="2019" name="Int. J. Syst. Evol. Microbiol.">
        <title>The Global Catalogue of Microorganisms (GCM) 10K type strain sequencing project: providing services to taxonomists for standard genome sequencing and annotation.</title>
        <authorList>
            <consortium name="The Broad Institute Genomics Platform"/>
            <consortium name="The Broad Institute Genome Sequencing Center for Infectious Disease"/>
            <person name="Wu L."/>
            <person name="Ma J."/>
        </authorList>
    </citation>
    <scope>NUCLEOTIDE SEQUENCE [LARGE SCALE GENOMIC DNA]</scope>
    <source>
        <strain evidence="2 3">JCM 15478</strain>
    </source>
</reference>
<keyword evidence="3" id="KW-1185">Reference proteome</keyword>
<gene>
    <name evidence="2" type="ORF">GCM10009801_71550</name>
</gene>
<keyword evidence="1" id="KW-0732">Signal</keyword>
<organism evidence="2 3">
    <name type="scientific">Streptomyces albiaxialis</name>
    <dbReference type="NCBI Taxonomy" id="329523"/>
    <lineage>
        <taxon>Bacteria</taxon>
        <taxon>Bacillati</taxon>
        <taxon>Actinomycetota</taxon>
        <taxon>Actinomycetes</taxon>
        <taxon>Kitasatosporales</taxon>
        <taxon>Streptomycetaceae</taxon>
        <taxon>Streptomyces</taxon>
    </lineage>
</organism>
<evidence type="ECO:0000313" key="3">
    <source>
        <dbReference type="Proteomes" id="UP001500016"/>
    </source>
</evidence>
<sequence>MKRIRTTALTFAVAAAAATTLAAAPGATAAPDAAAAPPAPAAKKVETKQIASTTLGDDYRLTLTALRDTGDPYAASVRLTVYGHSTGAWKETDRVTIGEVGGWFWHPLTGDAAVCRFTAGSTNPAPIEVSLLVTPSIGCSPTDHFTLKDGRVYGDA</sequence>
<evidence type="ECO:0000256" key="1">
    <source>
        <dbReference type="SAM" id="SignalP"/>
    </source>
</evidence>
<dbReference type="InterPro" id="IPR006311">
    <property type="entry name" value="TAT_signal"/>
</dbReference>
<evidence type="ECO:0008006" key="4">
    <source>
        <dbReference type="Google" id="ProtNLM"/>
    </source>
</evidence>
<proteinExistence type="predicted"/>
<evidence type="ECO:0000313" key="2">
    <source>
        <dbReference type="EMBL" id="GAA2099676.1"/>
    </source>
</evidence>
<protein>
    <recommendedName>
        <fullName evidence="4">Secreted protein</fullName>
    </recommendedName>
</protein>
<accession>A0ABN2WV90</accession>
<comment type="caution">
    <text evidence="2">The sequence shown here is derived from an EMBL/GenBank/DDBJ whole genome shotgun (WGS) entry which is preliminary data.</text>
</comment>
<feature type="signal peptide" evidence="1">
    <location>
        <begin position="1"/>
        <end position="29"/>
    </location>
</feature>
<name>A0ABN2WV90_9ACTN</name>
<dbReference type="EMBL" id="BAAAPE010000022">
    <property type="protein sequence ID" value="GAA2099676.1"/>
    <property type="molecule type" value="Genomic_DNA"/>
</dbReference>
<feature type="chain" id="PRO_5047281693" description="Secreted protein" evidence="1">
    <location>
        <begin position="30"/>
        <end position="156"/>
    </location>
</feature>
<dbReference type="PROSITE" id="PS51318">
    <property type="entry name" value="TAT"/>
    <property type="match status" value="1"/>
</dbReference>